<comment type="caution">
    <text evidence="1">The sequence shown here is derived from an EMBL/GenBank/DDBJ whole genome shotgun (WGS) entry which is preliminary data.</text>
</comment>
<dbReference type="InterPro" id="IPR036691">
    <property type="entry name" value="Endo/exonu/phosph_ase_sf"/>
</dbReference>
<dbReference type="OrthoDB" id="6755785at2759"/>
<keyword evidence="2" id="KW-1185">Reference proteome</keyword>
<gene>
    <name evidence="1" type="ORF">RF55_13450</name>
</gene>
<dbReference type="Gene3D" id="3.60.10.10">
    <property type="entry name" value="Endonuclease/exonuclease/phosphatase"/>
    <property type="match status" value="1"/>
</dbReference>
<accession>A0A0J7KAH8</accession>
<proteinExistence type="predicted"/>
<organism evidence="1 2">
    <name type="scientific">Lasius niger</name>
    <name type="common">Black garden ant</name>
    <dbReference type="NCBI Taxonomy" id="67767"/>
    <lineage>
        <taxon>Eukaryota</taxon>
        <taxon>Metazoa</taxon>
        <taxon>Ecdysozoa</taxon>
        <taxon>Arthropoda</taxon>
        <taxon>Hexapoda</taxon>
        <taxon>Insecta</taxon>
        <taxon>Pterygota</taxon>
        <taxon>Neoptera</taxon>
        <taxon>Endopterygota</taxon>
        <taxon>Hymenoptera</taxon>
        <taxon>Apocrita</taxon>
        <taxon>Aculeata</taxon>
        <taxon>Formicoidea</taxon>
        <taxon>Formicidae</taxon>
        <taxon>Formicinae</taxon>
        <taxon>Lasius</taxon>
        <taxon>Lasius</taxon>
    </lineage>
</organism>
<dbReference type="EMBL" id="LBMM01010713">
    <property type="protein sequence ID" value="KMQ87302.1"/>
    <property type="molecule type" value="Genomic_DNA"/>
</dbReference>
<name>A0A0J7KAH8_LASNI</name>
<dbReference type="Proteomes" id="UP000036403">
    <property type="component" value="Unassembled WGS sequence"/>
</dbReference>
<protein>
    <submittedName>
        <fullName evidence="1">Uncharacterized protein</fullName>
    </submittedName>
</protein>
<evidence type="ECO:0000313" key="1">
    <source>
        <dbReference type="EMBL" id="KMQ87302.1"/>
    </source>
</evidence>
<evidence type="ECO:0000313" key="2">
    <source>
        <dbReference type="Proteomes" id="UP000036403"/>
    </source>
</evidence>
<reference evidence="1 2" key="1">
    <citation type="submission" date="2015-04" db="EMBL/GenBank/DDBJ databases">
        <title>Lasius niger genome sequencing.</title>
        <authorList>
            <person name="Konorov E.A."/>
            <person name="Nikitin M.A."/>
            <person name="Kirill M.V."/>
            <person name="Chang P."/>
        </authorList>
    </citation>
    <scope>NUCLEOTIDE SEQUENCE [LARGE SCALE GENOMIC DNA]</scope>
    <source>
        <tissue evidence="1">Whole</tissue>
    </source>
</reference>
<dbReference type="PaxDb" id="67767-A0A0J7KAH8"/>
<dbReference type="AlphaFoldDB" id="A0A0J7KAH8"/>
<sequence>MNGGVAGDEKENWTYTGKRGQTVIDYVIGNGEVRKSIGKFEIGERVESDHQPLSVWVKGEGIRRAKGIGVGKGRWDWSMEGREEFREEMGKMQGSGETVEREWEARTEDQVWEVVRRERRKGEGGSEEGIEMREWNDYFKELLGGVEDKVTLGAYGVMRGEEALGKEEADKQERGVMVLFFVDLKAAFDSVNRRRLVETLGERGELWGRDLGLEGEGKDGKVARKIFEVGVGSGLGDAGLYGYGGTAEGYVEGENGEKGMEI</sequence>
<dbReference type="STRING" id="67767.A0A0J7KAH8"/>